<dbReference type="PRINTS" id="PR00834">
    <property type="entry name" value="PROTEASES2C"/>
</dbReference>
<comment type="caution">
    <text evidence="6">The sequence shown here is derived from an EMBL/GenBank/DDBJ whole genome shotgun (WGS) entry which is preliminary data.</text>
</comment>
<dbReference type="AlphaFoldDB" id="A0A1G1V8G1"/>
<organism evidence="6 7">
    <name type="scientific">Candidatus Blackburnbacteria bacterium RIFCSPHIGHO2_02_FULL_44_20</name>
    <dbReference type="NCBI Taxonomy" id="1797516"/>
    <lineage>
        <taxon>Bacteria</taxon>
        <taxon>Candidatus Blackburniibacteriota</taxon>
    </lineage>
</organism>
<dbReference type="InterPro" id="IPR043504">
    <property type="entry name" value="Peptidase_S1_PA_chymotrypsin"/>
</dbReference>
<dbReference type="Pfam" id="PF13180">
    <property type="entry name" value="PDZ_2"/>
    <property type="match status" value="1"/>
</dbReference>
<dbReference type="GO" id="GO:0004252">
    <property type="term" value="F:serine-type endopeptidase activity"/>
    <property type="evidence" value="ECO:0007669"/>
    <property type="project" value="InterPro"/>
</dbReference>
<gene>
    <name evidence="6" type="ORF">A3D26_04635</name>
</gene>
<keyword evidence="2" id="KW-0645">Protease</keyword>
<evidence type="ECO:0000256" key="2">
    <source>
        <dbReference type="ARBA" id="ARBA00022670"/>
    </source>
</evidence>
<evidence type="ECO:0000256" key="4">
    <source>
        <dbReference type="SAM" id="Phobius"/>
    </source>
</evidence>
<dbReference type="SMART" id="SM00228">
    <property type="entry name" value="PDZ"/>
    <property type="match status" value="1"/>
</dbReference>
<accession>A0A1G1V8G1</accession>
<keyword evidence="3" id="KW-0378">Hydrolase</keyword>
<dbReference type="InterPro" id="IPR051201">
    <property type="entry name" value="Chloro_Bact_Ser_Proteases"/>
</dbReference>
<sequence>MENEENTQRNPLRFLVGLAILVVVLVSVFGGALADRIFGLRPLDRFFPRSSETTSVQRQVLAEESVTIEIAKNVSPAVVTIAVEEPKRRILEFDPFEGFKSQEQGGQQDIATGFIVDSGGLLVTNKHVVSGGGNYKVITKDGNEYEVKKIYRDPANDLAILKIDPSAGSGQVLPVVKLGDSDSLQVGQYVAAIGTALGEFRHSVTTGVISGIGRSIDAGSANPFEGFAERLDNVIQTDAAINPGNSGGPLLNSLGEVVGVNVAVAVGADNVGFALPVNLLRDSIDQFHKTGDFTRPFLGVQYQMITRDAALRNEIPEGAYVREVVSNSSAAGAGIKVGDIITRFGGEKLQADNGGLAVLVNKYKVGDSVPVEIWRNEETVKLQVILAEAS</sequence>
<dbReference type="InterPro" id="IPR001940">
    <property type="entry name" value="Peptidase_S1C"/>
</dbReference>
<protein>
    <recommendedName>
        <fullName evidence="5">PDZ domain-containing protein</fullName>
    </recommendedName>
</protein>
<dbReference type="InterPro" id="IPR001478">
    <property type="entry name" value="PDZ"/>
</dbReference>
<dbReference type="Gene3D" id="2.40.10.10">
    <property type="entry name" value="Trypsin-like serine proteases"/>
    <property type="match status" value="2"/>
</dbReference>
<dbReference type="InterPro" id="IPR036034">
    <property type="entry name" value="PDZ_sf"/>
</dbReference>
<evidence type="ECO:0000256" key="3">
    <source>
        <dbReference type="ARBA" id="ARBA00022801"/>
    </source>
</evidence>
<feature type="transmembrane region" description="Helical" evidence="4">
    <location>
        <begin position="12"/>
        <end position="34"/>
    </location>
</feature>
<name>A0A1G1V8G1_9BACT</name>
<feature type="domain" description="PDZ" evidence="5">
    <location>
        <begin position="296"/>
        <end position="377"/>
    </location>
</feature>
<dbReference type="Proteomes" id="UP000178319">
    <property type="component" value="Unassembled WGS sequence"/>
</dbReference>
<comment type="similarity">
    <text evidence="1">Belongs to the peptidase S1C family.</text>
</comment>
<evidence type="ECO:0000313" key="6">
    <source>
        <dbReference type="EMBL" id="OGY11482.1"/>
    </source>
</evidence>
<reference evidence="6 7" key="1">
    <citation type="journal article" date="2016" name="Nat. Commun.">
        <title>Thousands of microbial genomes shed light on interconnected biogeochemical processes in an aquifer system.</title>
        <authorList>
            <person name="Anantharaman K."/>
            <person name="Brown C.T."/>
            <person name="Hug L.A."/>
            <person name="Sharon I."/>
            <person name="Castelle C.J."/>
            <person name="Probst A.J."/>
            <person name="Thomas B.C."/>
            <person name="Singh A."/>
            <person name="Wilkins M.J."/>
            <person name="Karaoz U."/>
            <person name="Brodie E.L."/>
            <person name="Williams K.H."/>
            <person name="Hubbard S.S."/>
            <person name="Banfield J.F."/>
        </authorList>
    </citation>
    <scope>NUCLEOTIDE SEQUENCE [LARGE SCALE GENOMIC DNA]</scope>
</reference>
<dbReference type="Pfam" id="PF13365">
    <property type="entry name" value="Trypsin_2"/>
    <property type="match status" value="1"/>
</dbReference>
<dbReference type="STRING" id="1797516.A3D26_04635"/>
<evidence type="ECO:0000259" key="5">
    <source>
        <dbReference type="SMART" id="SM00228"/>
    </source>
</evidence>
<dbReference type="GO" id="GO:0006508">
    <property type="term" value="P:proteolysis"/>
    <property type="evidence" value="ECO:0007669"/>
    <property type="project" value="UniProtKB-KW"/>
</dbReference>
<dbReference type="InterPro" id="IPR009003">
    <property type="entry name" value="Peptidase_S1_PA"/>
</dbReference>
<dbReference type="Gene3D" id="2.30.42.10">
    <property type="match status" value="1"/>
</dbReference>
<dbReference type="EMBL" id="MHBZ01000017">
    <property type="protein sequence ID" value="OGY11482.1"/>
    <property type="molecule type" value="Genomic_DNA"/>
</dbReference>
<keyword evidence="4" id="KW-1133">Transmembrane helix</keyword>
<keyword evidence="4" id="KW-0472">Membrane</keyword>
<dbReference type="SUPFAM" id="SSF50494">
    <property type="entry name" value="Trypsin-like serine proteases"/>
    <property type="match status" value="1"/>
</dbReference>
<evidence type="ECO:0000256" key="1">
    <source>
        <dbReference type="ARBA" id="ARBA00010541"/>
    </source>
</evidence>
<dbReference type="PANTHER" id="PTHR43343">
    <property type="entry name" value="PEPTIDASE S12"/>
    <property type="match status" value="1"/>
</dbReference>
<dbReference type="SUPFAM" id="SSF50156">
    <property type="entry name" value="PDZ domain-like"/>
    <property type="match status" value="1"/>
</dbReference>
<dbReference type="PANTHER" id="PTHR43343:SF3">
    <property type="entry name" value="PROTEASE DO-LIKE 8, CHLOROPLASTIC"/>
    <property type="match status" value="1"/>
</dbReference>
<proteinExistence type="inferred from homology"/>
<evidence type="ECO:0000313" key="7">
    <source>
        <dbReference type="Proteomes" id="UP000178319"/>
    </source>
</evidence>
<keyword evidence="4" id="KW-0812">Transmembrane</keyword>